<reference evidence="1 2" key="1">
    <citation type="journal article" date="2018" name="Biotechnol. Adv.">
        <title>Improved genomic resources and new bioinformatic workflow for the carcinogenic parasite Clonorchis sinensis: Biotechnological implications.</title>
        <authorList>
            <person name="Wang D."/>
            <person name="Korhonen P.K."/>
            <person name="Gasser R.B."/>
            <person name="Young N.D."/>
        </authorList>
    </citation>
    <scope>NUCLEOTIDE SEQUENCE [LARGE SCALE GENOMIC DNA]</scope>
    <source>
        <strain evidence="1">Cs-k2</strain>
    </source>
</reference>
<evidence type="ECO:0000313" key="2">
    <source>
        <dbReference type="Proteomes" id="UP000286415"/>
    </source>
</evidence>
<organism evidence="1 2">
    <name type="scientific">Clonorchis sinensis</name>
    <name type="common">Chinese liver fluke</name>
    <dbReference type="NCBI Taxonomy" id="79923"/>
    <lineage>
        <taxon>Eukaryota</taxon>
        <taxon>Metazoa</taxon>
        <taxon>Spiralia</taxon>
        <taxon>Lophotrochozoa</taxon>
        <taxon>Platyhelminthes</taxon>
        <taxon>Trematoda</taxon>
        <taxon>Digenea</taxon>
        <taxon>Opisthorchiida</taxon>
        <taxon>Opisthorchiata</taxon>
        <taxon>Opisthorchiidae</taxon>
        <taxon>Clonorchis</taxon>
    </lineage>
</organism>
<accession>A0A419PU23</accession>
<dbReference type="Proteomes" id="UP000286415">
    <property type="component" value="Unassembled WGS sequence"/>
</dbReference>
<sequence>MKRLGAAHSVASKHHKQGILLGSTRVSRQNLVGMQMSQLEHEAAWGSTFSCLKSSQTRDSAGFQVSLSQNQIDLQMSVFLEKRSNSGSSRT</sequence>
<comment type="caution">
    <text evidence="1">The sequence shown here is derived from an EMBL/GenBank/DDBJ whole genome shotgun (WGS) entry which is preliminary data.</text>
</comment>
<protein>
    <submittedName>
        <fullName evidence="1">Uncharacterized protein</fullName>
    </submittedName>
</protein>
<dbReference type="EMBL" id="NIRI02000056">
    <property type="protein sequence ID" value="KAG5444010.1"/>
    <property type="molecule type" value="Genomic_DNA"/>
</dbReference>
<evidence type="ECO:0000313" key="1">
    <source>
        <dbReference type="EMBL" id="KAG5444010.1"/>
    </source>
</evidence>
<name>A0A419PU23_CLOSI</name>
<proteinExistence type="predicted"/>
<gene>
    <name evidence="1" type="ORF">CSKR_106215</name>
</gene>
<keyword evidence="2" id="KW-1185">Reference proteome</keyword>
<reference evidence="1 2" key="2">
    <citation type="journal article" date="2021" name="Genomics">
        <title>High-quality reference genome for Clonorchis sinensis.</title>
        <authorList>
            <person name="Young N.D."/>
            <person name="Stroehlein A.J."/>
            <person name="Kinkar L."/>
            <person name="Wang T."/>
            <person name="Sohn W.M."/>
            <person name="Chang B.C.H."/>
            <person name="Kaur P."/>
            <person name="Weisz D."/>
            <person name="Dudchenko O."/>
            <person name="Aiden E.L."/>
            <person name="Korhonen P.K."/>
            <person name="Gasser R.B."/>
        </authorList>
    </citation>
    <scope>NUCLEOTIDE SEQUENCE [LARGE SCALE GENOMIC DNA]</scope>
    <source>
        <strain evidence="1">Cs-k2</strain>
    </source>
</reference>
<dbReference type="AlphaFoldDB" id="A0A419PU23"/>
<dbReference type="InParanoid" id="A0A419PU23"/>